<evidence type="ECO:0000259" key="4">
    <source>
        <dbReference type="PROSITE" id="PS50853"/>
    </source>
</evidence>
<feature type="domain" description="Ig-like" evidence="3">
    <location>
        <begin position="217"/>
        <end position="308"/>
    </location>
</feature>
<feature type="domain" description="Fibronectin type-III" evidence="4">
    <location>
        <begin position="121"/>
        <end position="213"/>
    </location>
</feature>
<reference evidence="5" key="1">
    <citation type="submission" date="2025-08" db="UniProtKB">
        <authorList>
            <consortium name="Ensembl"/>
        </authorList>
    </citation>
    <scope>IDENTIFICATION</scope>
</reference>
<evidence type="ECO:0000313" key="5">
    <source>
        <dbReference type="Ensembl" id="ENSACOP00000010287.1"/>
    </source>
</evidence>
<sequence length="1223" mass="135009">MTLENVAGKKTGFVNVKVLDTPGPPINLKPREITKDSITLQWDAPLIDGGSRITNYIVEKRESTRKAYSTVTTNCQKCSFRITNLAEGCEYYFRVLAENEYGIGEPAETTEPIRASEAPSPPESLNIMDVTRNSVSLAWPKPEHDGGSKITGYVIEAQRKGTNQWAHITTVKTLDCVVKNLTENEEYTFQVMAVNSAGRSAPRESRPVIIKEQTMLPEFDLRGIYQKTVIARAGDNIKIEIPVLGRPRPTVTWKKEEEILKQTQRINYENTATATILTINECKRSDSGRYPLSAKNIVGEVSEVITVQVHDIPGPPTGPIKFDDISSDSLSFSWEPPLNDGGVPISNYVVEMRQTDSTTWTELATTVIRTTFKAIRLTTGVEYQFRVKAQNRYGIGPAITSESVVANYPFKVPGPPGTPQVIAVTKETMTISWNEPVTDGGSPILGYHIERKERNSILWQTVSKMLVSGNIFKSTGLTDGIAYEFRVIAENLAGKSKPSKPSEPMFALDPIDPPGKPIPLNITRHAITLKWTKPEYNGGFKITGYTVEKRDLPNGRWLKANFSNILETEFTVSGLTEDAAYEFRVIARNAGGAVSQPSEPSDAITCRDDIEAPQIKVDAKYKDTLVLKAGEVFRLEADVSGRPPPTMTWTKGEKELEDTAKLEIKIADFSTVLTNRDSSRRDGGAYTLTATNPGGFAKHIFNVKVLDRPGPPEGPLAVSEVTAEKCVLSWLPPLDDGGAKIDHYVVEKRETSRLAWTAVATEVPLTKLKVTKLLKGNEYVFRVMAVNKYGYGIGLPVETSESVKVSERPLPPGKITLLDVTSKSVSLSWEKPEHDGGSRILGYIVEMQSKGSEKWSTCATVKVTEATVTGLIQGEEYTFRVSAQNEKGISDPRQLGIPVVAKDLVIPPAFKLLFTTFSVLAGEDLKVDVPFVGRPKPAVFWHKDDIALKQTTRVNAESSENNTVLTIKEACRDDVGTYLVKLTNSAGEATETLNIVVLDKPGPPTGPVKVEEVTADSITISWEPPKYDGGSSINNYIVEKRDTSTTTWQIVSATVARTTIKACRLKTGCEYQFRIAAENRYGKSTYLTSESIVAQYPFKISMDPKYKDTIVVNAGESFKLEADVHGKPIPSIQWLKGDRELANTARMEIKSTDFATSVTAEKCMLSWKPPLQDGGSDISHYVVEKRETSRLVWTVVDSNVQTLNCKVTKLLEGNEYVFRIMAV</sequence>
<feature type="domain" description="Fibronectin type-III" evidence="4">
    <location>
        <begin position="315"/>
        <end position="409"/>
    </location>
</feature>
<dbReference type="InterPro" id="IPR013098">
    <property type="entry name" value="Ig_I-set"/>
</dbReference>
<protein>
    <recommendedName>
        <fullName evidence="7">Titin</fullName>
    </recommendedName>
</protein>
<name>A0A8B9FLF0_9PSIT</name>
<evidence type="ECO:0000256" key="2">
    <source>
        <dbReference type="ARBA" id="ARBA00023319"/>
    </source>
</evidence>
<accession>A0A8B9FLF0</accession>
<feature type="domain" description="Fibronectin type-III" evidence="4">
    <location>
        <begin position="24"/>
        <end position="118"/>
    </location>
</feature>
<dbReference type="GO" id="GO:0048738">
    <property type="term" value="P:cardiac muscle tissue development"/>
    <property type="evidence" value="ECO:0007669"/>
    <property type="project" value="TreeGrafter"/>
</dbReference>
<dbReference type="CDD" id="cd05748">
    <property type="entry name" value="Ig_Titin_like"/>
    <property type="match status" value="2"/>
</dbReference>
<feature type="domain" description="Fibronectin type-III" evidence="4">
    <location>
        <begin position="1003"/>
        <end position="1097"/>
    </location>
</feature>
<dbReference type="SUPFAM" id="SSF49265">
    <property type="entry name" value="Fibronectin type III"/>
    <property type="match status" value="5"/>
</dbReference>
<dbReference type="SMART" id="SM00409">
    <property type="entry name" value="IG"/>
    <property type="match status" value="3"/>
</dbReference>
<dbReference type="Pfam" id="PF07679">
    <property type="entry name" value="I-set"/>
    <property type="match status" value="3"/>
</dbReference>
<dbReference type="InterPro" id="IPR003961">
    <property type="entry name" value="FN3_dom"/>
</dbReference>
<dbReference type="PRINTS" id="PR00014">
    <property type="entry name" value="FNTYPEIII"/>
</dbReference>
<dbReference type="InterPro" id="IPR036179">
    <property type="entry name" value="Ig-like_dom_sf"/>
</dbReference>
<feature type="domain" description="Fibronectin type-III" evidence="4">
    <location>
        <begin position="1145"/>
        <end position="1223"/>
    </location>
</feature>
<dbReference type="InterPro" id="IPR003598">
    <property type="entry name" value="Ig_sub2"/>
</dbReference>
<dbReference type="GO" id="GO:0045214">
    <property type="term" value="P:sarcomere organization"/>
    <property type="evidence" value="ECO:0007669"/>
    <property type="project" value="TreeGrafter"/>
</dbReference>
<organism evidence="5 6">
    <name type="scientific">Amazona collaria</name>
    <name type="common">yellow-billed parrot</name>
    <dbReference type="NCBI Taxonomy" id="241587"/>
    <lineage>
        <taxon>Eukaryota</taxon>
        <taxon>Metazoa</taxon>
        <taxon>Chordata</taxon>
        <taxon>Craniata</taxon>
        <taxon>Vertebrata</taxon>
        <taxon>Euteleostomi</taxon>
        <taxon>Archelosauria</taxon>
        <taxon>Archosauria</taxon>
        <taxon>Dinosauria</taxon>
        <taxon>Saurischia</taxon>
        <taxon>Theropoda</taxon>
        <taxon>Coelurosauria</taxon>
        <taxon>Aves</taxon>
        <taxon>Neognathae</taxon>
        <taxon>Neoaves</taxon>
        <taxon>Telluraves</taxon>
        <taxon>Australaves</taxon>
        <taxon>Psittaciformes</taxon>
        <taxon>Psittacidae</taxon>
        <taxon>Amazona</taxon>
    </lineage>
</organism>
<dbReference type="InterPro" id="IPR036116">
    <property type="entry name" value="FN3_sf"/>
</dbReference>
<keyword evidence="1" id="KW-0677">Repeat</keyword>
<dbReference type="Gene3D" id="2.60.40.10">
    <property type="entry name" value="Immunoglobulins"/>
    <property type="match status" value="12"/>
</dbReference>
<dbReference type="InterPro" id="IPR007110">
    <property type="entry name" value="Ig-like_dom"/>
</dbReference>
<feature type="domain" description="Fibronectin type-III" evidence="4">
    <location>
        <begin position="513"/>
        <end position="609"/>
    </location>
</feature>
<dbReference type="Pfam" id="PF00041">
    <property type="entry name" value="fn3"/>
    <property type="match status" value="9"/>
</dbReference>
<feature type="domain" description="Fibronectin type-III" evidence="4">
    <location>
        <begin position="711"/>
        <end position="808"/>
    </location>
</feature>
<feature type="domain" description="Fibronectin type-III" evidence="4">
    <location>
        <begin position="811"/>
        <end position="904"/>
    </location>
</feature>
<dbReference type="SMART" id="SM00408">
    <property type="entry name" value="IGc2"/>
    <property type="match status" value="3"/>
</dbReference>
<keyword evidence="6" id="KW-1185">Reference proteome</keyword>
<dbReference type="SUPFAM" id="SSF48726">
    <property type="entry name" value="Immunoglobulin"/>
    <property type="match status" value="4"/>
</dbReference>
<dbReference type="FunFam" id="2.60.40.10:FF:000031">
    <property type="entry name" value="Myosin-binding protein C, slow type"/>
    <property type="match status" value="1"/>
</dbReference>
<feature type="domain" description="Fibronectin type-III" evidence="4">
    <location>
        <begin position="415"/>
        <end position="510"/>
    </location>
</feature>
<evidence type="ECO:0000256" key="1">
    <source>
        <dbReference type="ARBA" id="ARBA00022737"/>
    </source>
</evidence>
<dbReference type="InterPro" id="IPR003599">
    <property type="entry name" value="Ig_sub"/>
</dbReference>
<feature type="domain" description="Ig-like" evidence="3">
    <location>
        <begin position="908"/>
        <end position="996"/>
    </location>
</feature>
<proteinExistence type="predicted"/>
<dbReference type="InterPro" id="IPR013783">
    <property type="entry name" value="Ig-like_fold"/>
</dbReference>
<dbReference type="FunFam" id="2.60.40.10:FF:000011">
    <property type="entry name" value="Titin b"/>
    <property type="match status" value="1"/>
</dbReference>
<feature type="domain" description="Ig-like" evidence="3">
    <location>
        <begin position="613"/>
        <end position="692"/>
    </location>
</feature>
<dbReference type="FunFam" id="2.60.40.10:FF:000002">
    <property type="entry name" value="Titin a"/>
    <property type="match status" value="2"/>
</dbReference>
<dbReference type="FunFam" id="2.60.40.10:FF:000012">
    <property type="entry name" value="titin isoform X1"/>
    <property type="match status" value="2"/>
</dbReference>
<dbReference type="PROSITE" id="PS50853">
    <property type="entry name" value="FN3"/>
    <property type="match status" value="9"/>
</dbReference>
<dbReference type="FunFam" id="2.60.40.10:FF:000003">
    <property type="entry name" value="Titin isoform E"/>
    <property type="match status" value="2"/>
</dbReference>
<evidence type="ECO:0008006" key="7">
    <source>
        <dbReference type="Google" id="ProtNLM"/>
    </source>
</evidence>
<dbReference type="GO" id="GO:0008307">
    <property type="term" value="F:structural constituent of muscle"/>
    <property type="evidence" value="ECO:0007669"/>
    <property type="project" value="TreeGrafter"/>
</dbReference>
<dbReference type="Proteomes" id="UP000694522">
    <property type="component" value="Unplaced"/>
</dbReference>
<dbReference type="FunFam" id="2.60.40.10:FF:000112">
    <property type="entry name" value="Titin a"/>
    <property type="match status" value="2"/>
</dbReference>
<dbReference type="PANTHER" id="PTHR14340:SF13">
    <property type="entry name" value="TITIN"/>
    <property type="match status" value="1"/>
</dbReference>
<dbReference type="PANTHER" id="PTHR14340">
    <property type="entry name" value="MICROFIBRIL-ASSOCIATED GLYCOPROTEIN 3"/>
    <property type="match status" value="1"/>
</dbReference>
<reference evidence="5" key="2">
    <citation type="submission" date="2025-09" db="UniProtKB">
        <authorList>
            <consortium name="Ensembl"/>
        </authorList>
    </citation>
    <scope>IDENTIFICATION</scope>
</reference>
<dbReference type="SMART" id="SM00060">
    <property type="entry name" value="FN3"/>
    <property type="match status" value="9"/>
</dbReference>
<dbReference type="PROSITE" id="PS50835">
    <property type="entry name" value="IG_LIKE"/>
    <property type="match status" value="3"/>
</dbReference>
<dbReference type="Ensembl" id="ENSACOT00000010649.1">
    <property type="protein sequence ID" value="ENSACOP00000010287.1"/>
    <property type="gene ID" value="ENSACOG00000007146.1"/>
</dbReference>
<dbReference type="AlphaFoldDB" id="A0A8B9FLF0"/>
<dbReference type="CDD" id="cd00063">
    <property type="entry name" value="FN3"/>
    <property type="match status" value="9"/>
</dbReference>
<evidence type="ECO:0000313" key="6">
    <source>
        <dbReference type="Proteomes" id="UP000694522"/>
    </source>
</evidence>
<keyword evidence="2" id="KW-0393">Immunoglobulin domain</keyword>
<dbReference type="GO" id="GO:0031430">
    <property type="term" value="C:M band"/>
    <property type="evidence" value="ECO:0007669"/>
    <property type="project" value="TreeGrafter"/>
</dbReference>
<evidence type="ECO:0000259" key="3">
    <source>
        <dbReference type="PROSITE" id="PS50835"/>
    </source>
</evidence>
<dbReference type="FunFam" id="2.60.40.10:FF:000034">
    <property type="entry name" value="Titin isoform A"/>
    <property type="match status" value="1"/>
</dbReference>